<protein>
    <submittedName>
        <fullName evidence="8">Uncharacterized protein</fullName>
    </submittedName>
</protein>
<dbReference type="AlphaFoldDB" id="E3N2V2"/>
<feature type="compositionally biased region" description="Basic and acidic residues" evidence="7">
    <location>
        <begin position="199"/>
        <end position="212"/>
    </location>
</feature>
<dbReference type="PANTHER" id="PTHR45793:SF25">
    <property type="entry name" value="HOMEOBOX PROTEIN CEH-36"/>
    <property type="match status" value="1"/>
</dbReference>
<organism evidence="9">
    <name type="scientific">Caenorhabditis remanei</name>
    <name type="common">Caenorhabditis vulgaris</name>
    <dbReference type="NCBI Taxonomy" id="31234"/>
    <lineage>
        <taxon>Eukaryota</taxon>
        <taxon>Metazoa</taxon>
        <taxon>Ecdysozoa</taxon>
        <taxon>Nematoda</taxon>
        <taxon>Chromadorea</taxon>
        <taxon>Rhabditida</taxon>
        <taxon>Rhabditina</taxon>
        <taxon>Rhabditomorpha</taxon>
        <taxon>Rhabditoidea</taxon>
        <taxon>Rhabditidae</taxon>
        <taxon>Peloderinae</taxon>
        <taxon>Caenorhabditis</taxon>
    </lineage>
</organism>
<reference evidence="8" key="1">
    <citation type="submission" date="2007-07" db="EMBL/GenBank/DDBJ databases">
        <title>PCAP assembly of the Caenorhabditis remanei genome.</title>
        <authorList>
            <consortium name="The Caenorhabditis remanei Sequencing Consortium"/>
            <person name="Wilson R.K."/>
        </authorList>
    </citation>
    <scope>NUCLEOTIDE SEQUENCE [LARGE SCALE GENOMIC DNA]</scope>
    <source>
        <strain evidence="8">PB4641</strain>
    </source>
</reference>
<accession>E3N2V2</accession>
<dbReference type="InterPro" id="IPR001356">
    <property type="entry name" value="HD"/>
</dbReference>
<keyword evidence="4 5" id="KW-0539">Nucleus</keyword>
<dbReference type="OrthoDB" id="6159439at2759"/>
<feature type="region of interest" description="Disordered" evidence="7">
    <location>
        <begin position="32"/>
        <end position="63"/>
    </location>
</feature>
<gene>
    <name evidence="8" type="ORF">CRE_20462</name>
</gene>
<dbReference type="eggNOG" id="KOG2251">
    <property type="taxonomic scope" value="Eukaryota"/>
</dbReference>
<evidence type="ECO:0000256" key="1">
    <source>
        <dbReference type="ARBA" id="ARBA00004123"/>
    </source>
</evidence>
<evidence type="ECO:0000256" key="3">
    <source>
        <dbReference type="ARBA" id="ARBA00023155"/>
    </source>
</evidence>
<evidence type="ECO:0000256" key="5">
    <source>
        <dbReference type="PROSITE-ProRule" id="PRU00108"/>
    </source>
</evidence>
<dbReference type="PANTHER" id="PTHR45793">
    <property type="entry name" value="HOMEOBOX PROTEIN"/>
    <property type="match status" value="1"/>
</dbReference>
<keyword evidence="3 5" id="KW-0371">Homeobox</keyword>
<dbReference type="PROSITE" id="PS50071">
    <property type="entry name" value="HOMEOBOX_2"/>
    <property type="match status" value="1"/>
</dbReference>
<dbReference type="GO" id="GO:0005634">
    <property type="term" value="C:nucleus"/>
    <property type="evidence" value="ECO:0007669"/>
    <property type="project" value="UniProtKB-SubCell"/>
</dbReference>
<evidence type="ECO:0000313" key="8">
    <source>
        <dbReference type="EMBL" id="EFO84327.1"/>
    </source>
</evidence>
<proteinExistence type="predicted"/>
<dbReference type="Proteomes" id="UP000008281">
    <property type="component" value="Unassembled WGS sequence"/>
</dbReference>
<evidence type="ECO:0000256" key="2">
    <source>
        <dbReference type="ARBA" id="ARBA00023125"/>
    </source>
</evidence>
<evidence type="ECO:0000256" key="6">
    <source>
        <dbReference type="RuleBase" id="RU000682"/>
    </source>
</evidence>
<dbReference type="SMART" id="SM00389">
    <property type="entry name" value="HOX"/>
    <property type="match status" value="1"/>
</dbReference>
<feature type="compositionally biased region" description="Basic and acidic residues" evidence="7">
    <location>
        <begin position="54"/>
        <end position="63"/>
    </location>
</feature>
<sequence length="281" mass="31696">MAANFYANFPALGYPGYPPFFTTTTTTSTISPTVLTTTTSPTSTKSSMAPNHGVDNRRNGRRERTSFNRHQLDQLEKVFVETQYPDVHKREALAKAINLPEGRVQVITVWFKNRRAKERNNKKLDGPHESISSRYSQQKENDIWKLFSCSSSNDSPHSDIKPDVKPFGLHTPPDFNAAKYEANSLVLSLQQQSQLQPKSELEDTKETTESKYDTTSSQSLIPQAQAAAWTYNAATAPYAYPYQTYFPSNFYYPPYNSDYTPNNATYCSGSPDVSMPTCAKY</sequence>
<keyword evidence="9" id="KW-1185">Reference proteome</keyword>
<comment type="subcellular location">
    <subcellularLocation>
        <location evidence="1 5 6">Nucleus</location>
    </subcellularLocation>
</comment>
<dbReference type="Gene3D" id="1.10.10.60">
    <property type="entry name" value="Homeodomain-like"/>
    <property type="match status" value="1"/>
</dbReference>
<feature type="DNA-binding region" description="Homeobox" evidence="5">
    <location>
        <begin position="60"/>
        <end position="122"/>
    </location>
</feature>
<feature type="compositionally biased region" description="Low complexity" evidence="7">
    <location>
        <begin position="32"/>
        <end position="47"/>
    </location>
</feature>
<dbReference type="STRING" id="31234.E3N2V2"/>
<dbReference type="GO" id="GO:0000981">
    <property type="term" value="F:DNA-binding transcription factor activity, RNA polymerase II-specific"/>
    <property type="evidence" value="ECO:0007669"/>
    <property type="project" value="TreeGrafter"/>
</dbReference>
<dbReference type="CDD" id="cd00086">
    <property type="entry name" value="homeodomain"/>
    <property type="match status" value="1"/>
</dbReference>
<dbReference type="Pfam" id="PF00046">
    <property type="entry name" value="Homeodomain"/>
    <property type="match status" value="1"/>
</dbReference>
<dbReference type="HOGENOM" id="CLU_991234_0_0_1"/>
<evidence type="ECO:0000256" key="4">
    <source>
        <dbReference type="ARBA" id="ARBA00023242"/>
    </source>
</evidence>
<dbReference type="EMBL" id="DS268515">
    <property type="protein sequence ID" value="EFO84327.1"/>
    <property type="molecule type" value="Genomic_DNA"/>
</dbReference>
<keyword evidence="2 5" id="KW-0238">DNA-binding</keyword>
<name>E3N2V2_CAERE</name>
<dbReference type="SUPFAM" id="SSF46689">
    <property type="entry name" value="Homeodomain-like"/>
    <property type="match status" value="1"/>
</dbReference>
<dbReference type="OMA" id="VQVITVW"/>
<evidence type="ECO:0000256" key="7">
    <source>
        <dbReference type="SAM" id="MobiDB-lite"/>
    </source>
</evidence>
<feature type="region of interest" description="Disordered" evidence="7">
    <location>
        <begin position="191"/>
        <end position="217"/>
    </location>
</feature>
<dbReference type="InterPro" id="IPR009057">
    <property type="entry name" value="Homeodomain-like_sf"/>
</dbReference>
<dbReference type="GO" id="GO:0000978">
    <property type="term" value="F:RNA polymerase II cis-regulatory region sequence-specific DNA binding"/>
    <property type="evidence" value="ECO:0007669"/>
    <property type="project" value="TreeGrafter"/>
</dbReference>
<evidence type="ECO:0000313" key="9">
    <source>
        <dbReference type="Proteomes" id="UP000008281"/>
    </source>
</evidence>